<feature type="compositionally biased region" description="Basic and acidic residues" evidence="1">
    <location>
        <begin position="883"/>
        <end position="895"/>
    </location>
</feature>
<feature type="region of interest" description="Disordered" evidence="1">
    <location>
        <begin position="357"/>
        <end position="380"/>
    </location>
</feature>
<organism evidence="3">
    <name type="scientific">Tanacetum cinerariifolium</name>
    <name type="common">Dalmatian daisy</name>
    <name type="synonym">Chrysanthemum cinerariifolium</name>
    <dbReference type="NCBI Taxonomy" id="118510"/>
    <lineage>
        <taxon>Eukaryota</taxon>
        <taxon>Viridiplantae</taxon>
        <taxon>Streptophyta</taxon>
        <taxon>Embryophyta</taxon>
        <taxon>Tracheophyta</taxon>
        <taxon>Spermatophyta</taxon>
        <taxon>Magnoliopsida</taxon>
        <taxon>eudicotyledons</taxon>
        <taxon>Gunneridae</taxon>
        <taxon>Pentapetalae</taxon>
        <taxon>asterids</taxon>
        <taxon>campanulids</taxon>
        <taxon>Asterales</taxon>
        <taxon>Asteraceae</taxon>
        <taxon>Asteroideae</taxon>
        <taxon>Anthemideae</taxon>
        <taxon>Anthemidinae</taxon>
        <taxon>Tanacetum</taxon>
    </lineage>
</organism>
<dbReference type="PANTHER" id="PTHR48475:SF2">
    <property type="entry name" value="RIBONUCLEASE H"/>
    <property type="match status" value="1"/>
</dbReference>
<sequence length="1226" mass="140323">MSAVRNTLRKEKISQDMDMPASDAALREYCDRNYHQLLPIIAEKVHREKVQQEKLKAVKARLNFEEVSQHFELGTPSKMRDLRKRLGPRRIRSVSGCPEPRRGRPESPRKRDPERKRCSKGWKRVYSTGLETGGRVCSRTRMTQGVCRTIAVVEILRAITRAPAQEEQSMPLRNIITKEHPHTRRKLCQNAKVKSRDVKGAPKIMRISGFMHGITNPELIKRLLDKILKSVDEMMRITTSFLRGEVAVGNQERKKSLPPFKQQEARHKQNFKKGGYKNQQRSERRQDRFTLLSKSPKEILALEKGKFKAPPLMTTPVRKRNSNKFCEFHEEVGHNTDECMHLKRKIEELLNNRKRSHVIKELKQNSRKDQPKANKKGETSSKDKALAILWYSRGRRLRSKIKTDGFGHYSLIGFSGEITWPLGQLSLLVKIRDGDISTSAWMNFVVVRSSSPYNGIIERPGVRKIQAVLSTAHRMLKFHVAGGVLTLRRSKIIPIEYVTVSGPYGQPSATYQAIEERIKKPADMIGVLRHIAKHRLNIREGCPPVRQKRRSQAANRNQAIQEEDEKLVDAGIMKDVHYHSWLSKSVMVKKHDDNWRMCVDFKDLNKACPKDGYSLPKIDWKVESLCRFPFKCFLDAYKGYYQIKMVDKAFHKQIDRNLEVYVVDLVIKSHTEDKITRDIEETFKTLRQVNMKLNLKKCPFGVEEGMFLGYKVNTKGTKVCPDKVDAVLSLPSLKCLKDVQKLNRKLASLNKFLTKSAEKSLPFFKTLKKCTKKSDFHWTEEAEAAFKQMKQLIAELSTLIAPEEKEKLIVYLAATNEAVSAVLMTEREAKKMPNYFVLPRLKRSGSELNINEKIGFSAGTRQQASEKILPSTPNYSGHRSAHKAKDDPDTAREDKEELPEPWILFTDGSSSEEMGIKNLQANVDSRLVANQVNGTYIAKEADMIRYLEKVRTLTNGFRMFSIKQVPISENKKADALSKIASTSFTHLSKQVLVKELKEKSINELEVLAVVEEEGNTWMTPIYEYLTEETLPAKANKERAMRRKPQRVALINGVLYKKSILRPWLRCVGPLQENYVLKEIHKGSCSMHAGTRSVMAKALRTEYYAHYAQGCKGTDKGMPRLSDSHTNGDTPFSLTYHTESDIPAEIGMPTLRIAKIDMVKNNEALGINLDLLEERREQTTICEAKSKAKMEKYYNSKVRSTSFKPGDLVYRSNNASHAKEVGKLGLK</sequence>
<dbReference type="Gene3D" id="3.30.70.270">
    <property type="match status" value="2"/>
</dbReference>
<gene>
    <name evidence="3" type="ORF">Tci_010356</name>
</gene>
<dbReference type="InterPro" id="IPR036397">
    <property type="entry name" value="RNaseH_sf"/>
</dbReference>
<dbReference type="Gene3D" id="3.30.420.10">
    <property type="entry name" value="Ribonuclease H-like superfamily/Ribonuclease H"/>
    <property type="match status" value="1"/>
</dbReference>
<feature type="domain" description="Reverse transcriptase/retrotransposon-derived protein RNase H-like" evidence="2">
    <location>
        <begin position="778"/>
        <end position="851"/>
    </location>
</feature>
<comment type="caution">
    <text evidence="3">The sequence shown here is derived from an EMBL/GenBank/DDBJ whole genome shotgun (WGS) entry which is preliminary data.</text>
</comment>
<dbReference type="AlphaFoldDB" id="A0A6L2JMU9"/>
<evidence type="ECO:0000313" key="3">
    <source>
        <dbReference type="EMBL" id="GEU38378.1"/>
    </source>
</evidence>
<dbReference type="InterPro" id="IPR041577">
    <property type="entry name" value="RT_RNaseH_2"/>
</dbReference>
<name>A0A6L2JMU9_TANCI</name>
<dbReference type="Pfam" id="PF17919">
    <property type="entry name" value="RT_RNaseH_2"/>
    <property type="match status" value="1"/>
</dbReference>
<evidence type="ECO:0000256" key="1">
    <source>
        <dbReference type="SAM" id="MobiDB-lite"/>
    </source>
</evidence>
<protein>
    <recommendedName>
        <fullName evidence="2">Reverse transcriptase/retrotransposon-derived protein RNase H-like domain-containing protein</fullName>
    </recommendedName>
</protein>
<feature type="region of interest" description="Disordered" evidence="1">
    <location>
        <begin position="861"/>
        <end position="898"/>
    </location>
</feature>
<dbReference type="PANTHER" id="PTHR48475">
    <property type="entry name" value="RIBONUCLEASE H"/>
    <property type="match status" value="1"/>
</dbReference>
<feature type="compositionally biased region" description="Basic residues" evidence="1">
    <location>
        <begin position="81"/>
        <end position="92"/>
    </location>
</feature>
<feature type="region of interest" description="Disordered" evidence="1">
    <location>
        <begin position="75"/>
        <end position="118"/>
    </location>
</feature>
<reference evidence="3" key="1">
    <citation type="journal article" date="2019" name="Sci. Rep.">
        <title>Draft genome of Tanacetum cinerariifolium, the natural source of mosquito coil.</title>
        <authorList>
            <person name="Yamashiro T."/>
            <person name="Shiraishi A."/>
            <person name="Satake H."/>
            <person name="Nakayama K."/>
        </authorList>
    </citation>
    <scope>NUCLEOTIDE SEQUENCE</scope>
</reference>
<feature type="region of interest" description="Disordered" evidence="1">
    <location>
        <begin position="251"/>
        <end position="286"/>
    </location>
</feature>
<dbReference type="InterPro" id="IPR012337">
    <property type="entry name" value="RNaseH-like_sf"/>
</dbReference>
<feature type="compositionally biased region" description="Basic and acidic residues" evidence="1">
    <location>
        <begin position="99"/>
        <end position="116"/>
    </location>
</feature>
<dbReference type="InterPro" id="IPR043128">
    <property type="entry name" value="Rev_trsase/Diguanyl_cyclase"/>
</dbReference>
<dbReference type="CDD" id="cd01647">
    <property type="entry name" value="RT_LTR"/>
    <property type="match status" value="1"/>
</dbReference>
<feature type="compositionally biased region" description="Basic and acidic residues" evidence="1">
    <location>
        <begin position="358"/>
        <end position="380"/>
    </location>
</feature>
<feature type="compositionally biased region" description="Polar residues" evidence="1">
    <location>
        <begin position="861"/>
        <end position="877"/>
    </location>
</feature>
<proteinExistence type="predicted"/>
<accession>A0A6L2JMU9</accession>
<dbReference type="SUPFAM" id="SSF56672">
    <property type="entry name" value="DNA/RNA polymerases"/>
    <property type="match status" value="1"/>
</dbReference>
<evidence type="ECO:0000259" key="2">
    <source>
        <dbReference type="Pfam" id="PF17919"/>
    </source>
</evidence>
<dbReference type="SUPFAM" id="SSF53098">
    <property type="entry name" value="Ribonuclease H-like"/>
    <property type="match status" value="1"/>
</dbReference>
<dbReference type="InterPro" id="IPR043502">
    <property type="entry name" value="DNA/RNA_pol_sf"/>
</dbReference>
<dbReference type="EMBL" id="BKCJ010001044">
    <property type="protein sequence ID" value="GEU38378.1"/>
    <property type="molecule type" value="Genomic_DNA"/>
</dbReference>
<dbReference type="GO" id="GO:0003676">
    <property type="term" value="F:nucleic acid binding"/>
    <property type="evidence" value="ECO:0007669"/>
    <property type="project" value="InterPro"/>
</dbReference>